<dbReference type="Gene3D" id="2.60.120.10">
    <property type="entry name" value="Jelly Rolls"/>
    <property type="match status" value="1"/>
</dbReference>
<dbReference type="InterPro" id="IPR011051">
    <property type="entry name" value="RmlC_Cupin_sf"/>
</dbReference>
<protein>
    <submittedName>
        <fullName evidence="1">Uncharacterized protein</fullName>
    </submittedName>
</protein>
<dbReference type="GO" id="GO:0047869">
    <property type="term" value="F:dimethylpropiothetin dethiomethylase activity"/>
    <property type="evidence" value="ECO:0007669"/>
    <property type="project" value="InterPro"/>
</dbReference>
<dbReference type="AlphaFoldDB" id="A0A6C7E3F0"/>
<evidence type="ECO:0000313" key="1">
    <source>
        <dbReference type="EMBL" id="BAN00862.1"/>
    </source>
</evidence>
<dbReference type="Pfam" id="PF16867">
    <property type="entry name" value="DMSP_lyase"/>
    <property type="match status" value="1"/>
</dbReference>
<evidence type="ECO:0000313" key="2">
    <source>
        <dbReference type="Proteomes" id="UP000011863"/>
    </source>
</evidence>
<gene>
    <name evidence="1" type="ORF">YM304_05480</name>
</gene>
<dbReference type="SUPFAM" id="SSF51182">
    <property type="entry name" value="RmlC-like cupins"/>
    <property type="match status" value="1"/>
</dbReference>
<organism evidence="1 2">
    <name type="scientific">Ilumatobacter coccineus (strain NBRC 103263 / KCTC 29153 / YM16-304)</name>
    <dbReference type="NCBI Taxonomy" id="1313172"/>
    <lineage>
        <taxon>Bacteria</taxon>
        <taxon>Bacillati</taxon>
        <taxon>Actinomycetota</taxon>
        <taxon>Acidimicrobiia</taxon>
        <taxon>Acidimicrobiales</taxon>
        <taxon>Ilumatobacteraceae</taxon>
        <taxon>Ilumatobacter</taxon>
    </lineage>
</organism>
<sequence>MKQELGYGRRIAAHLDQLLDVVRAAGRVFEAAPARPPASEAPVRRVLEAVEANRLEPSHRADEAAQVPACRNLDVAIASARLGGGEVAALAHAIDDVAASLAWRTRGDAEQFGPEFVAGHADARILRSVEGDRDIIVGLSLLAPRVRYPDHAHPPEEVYAVLGSGEWWHEGGTWHEPGPGGVVHTPPGAVHAMRSSAQPLLAVWFQVDASLSHRR</sequence>
<dbReference type="KEGG" id="aym:YM304_05480"/>
<proteinExistence type="predicted"/>
<dbReference type="InterPro" id="IPR031723">
    <property type="entry name" value="DMSP_lyase"/>
</dbReference>
<accession>A0A6C7E3F0</accession>
<reference evidence="1 2" key="1">
    <citation type="journal article" date="2013" name="Int. J. Syst. Evol. Microbiol.">
        <title>Ilumatobacter nonamiense sp. nov. and Ilumatobacter coccineum sp. nov., isolated from seashore sand.</title>
        <authorList>
            <person name="Matsumoto A."/>
            <person name="Kasai H."/>
            <person name="Matsuo Y."/>
            <person name="Shizuri Y."/>
            <person name="Ichikawa N."/>
            <person name="Fujita N."/>
            <person name="Omura S."/>
            <person name="Takahashi Y."/>
        </authorList>
    </citation>
    <scope>NUCLEOTIDE SEQUENCE [LARGE SCALE GENOMIC DNA]</scope>
    <source>
        <strain evidence="2">NBRC 103263 / KCTC 29153 / YM16-304</strain>
    </source>
</reference>
<keyword evidence="2" id="KW-1185">Reference proteome</keyword>
<dbReference type="OrthoDB" id="9083851at2"/>
<dbReference type="EMBL" id="AP012057">
    <property type="protein sequence ID" value="BAN00862.1"/>
    <property type="molecule type" value="Genomic_DNA"/>
</dbReference>
<dbReference type="Proteomes" id="UP000011863">
    <property type="component" value="Chromosome"/>
</dbReference>
<dbReference type="InterPro" id="IPR014710">
    <property type="entry name" value="RmlC-like_jellyroll"/>
</dbReference>
<dbReference type="RefSeq" id="WP_015440110.1">
    <property type="nucleotide sequence ID" value="NC_020520.1"/>
</dbReference>
<name>A0A6C7E3F0_ILUCY</name>